<comment type="subcellular location">
    <subcellularLocation>
        <location evidence="1">Cytoplasm</location>
    </subcellularLocation>
</comment>
<dbReference type="CDD" id="cd00861">
    <property type="entry name" value="ProRS_anticodon_short"/>
    <property type="match status" value="1"/>
</dbReference>
<evidence type="ECO:0000256" key="3">
    <source>
        <dbReference type="ARBA" id="ARBA00012831"/>
    </source>
</evidence>
<dbReference type="NCBIfam" id="NF006625">
    <property type="entry name" value="PRK09194.1"/>
    <property type="match status" value="1"/>
</dbReference>
<dbReference type="PANTHER" id="PTHR42753">
    <property type="entry name" value="MITOCHONDRIAL RIBOSOME PROTEIN L39/PROLYL-TRNA LIGASE FAMILY MEMBER"/>
    <property type="match status" value="1"/>
</dbReference>
<dbReference type="InterPro" id="IPR002314">
    <property type="entry name" value="aa-tRNA-synt_IIb"/>
</dbReference>
<dbReference type="InterPro" id="IPR036754">
    <property type="entry name" value="YbaK/aa-tRNA-synt-asso_dom_sf"/>
</dbReference>
<dbReference type="GO" id="GO:0004827">
    <property type="term" value="F:proline-tRNA ligase activity"/>
    <property type="evidence" value="ECO:0007669"/>
    <property type="project" value="UniProtKB-EC"/>
</dbReference>
<dbReference type="Pfam" id="PF00587">
    <property type="entry name" value="tRNA-synt_2b"/>
    <property type="match status" value="1"/>
</dbReference>
<keyword evidence="9" id="KW-0030">Aminoacyl-tRNA synthetase</keyword>
<comment type="caution">
    <text evidence="13">The sequence shown here is derived from an EMBL/GenBank/DDBJ whole genome shotgun (WGS) entry which is preliminary data.</text>
</comment>
<evidence type="ECO:0000256" key="5">
    <source>
        <dbReference type="ARBA" id="ARBA00022598"/>
    </source>
</evidence>
<dbReference type="SUPFAM" id="SSF55826">
    <property type="entry name" value="YbaK/ProRS associated domain"/>
    <property type="match status" value="1"/>
</dbReference>
<dbReference type="GO" id="GO:0002161">
    <property type="term" value="F:aminoacyl-tRNA deacylase activity"/>
    <property type="evidence" value="ECO:0007669"/>
    <property type="project" value="InterPro"/>
</dbReference>
<evidence type="ECO:0000313" key="13">
    <source>
        <dbReference type="EMBL" id="OIR18604.1"/>
    </source>
</evidence>
<dbReference type="InterPro" id="IPR004154">
    <property type="entry name" value="Anticodon-bd"/>
</dbReference>
<dbReference type="SUPFAM" id="SSF55681">
    <property type="entry name" value="Class II aaRS and biotin synthetases"/>
    <property type="match status" value="1"/>
</dbReference>
<reference evidence="13" key="1">
    <citation type="submission" date="2016-10" db="EMBL/GenBank/DDBJ databases">
        <title>Sequence of Gallionella enrichment culture.</title>
        <authorList>
            <person name="Poehlein A."/>
            <person name="Muehling M."/>
            <person name="Daniel R."/>
        </authorList>
    </citation>
    <scope>NUCLEOTIDE SEQUENCE</scope>
</reference>
<dbReference type="EC" id="6.1.1.15" evidence="3"/>
<dbReference type="AlphaFoldDB" id="A0A1J5TXS5"/>
<keyword evidence="4" id="KW-0963">Cytoplasm</keyword>
<dbReference type="InterPro" id="IPR023717">
    <property type="entry name" value="Pro-tRNA-Synthase_IIa_type1"/>
</dbReference>
<evidence type="ECO:0000259" key="12">
    <source>
        <dbReference type="PROSITE" id="PS50862"/>
    </source>
</evidence>
<evidence type="ECO:0000256" key="2">
    <source>
        <dbReference type="ARBA" id="ARBA00011738"/>
    </source>
</evidence>
<dbReference type="Pfam" id="PF03129">
    <property type="entry name" value="HGTP_anticodon"/>
    <property type="match status" value="1"/>
</dbReference>
<dbReference type="GO" id="GO:0006433">
    <property type="term" value="P:prolyl-tRNA aminoacylation"/>
    <property type="evidence" value="ECO:0007669"/>
    <property type="project" value="InterPro"/>
</dbReference>
<evidence type="ECO:0000256" key="1">
    <source>
        <dbReference type="ARBA" id="ARBA00004496"/>
    </source>
</evidence>
<dbReference type="InterPro" id="IPR004500">
    <property type="entry name" value="Pro-tRNA-synth_IIa_bac-type"/>
</dbReference>
<keyword evidence="8" id="KW-0648">Protein biosynthesis</keyword>
<dbReference type="GO" id="GO:0005829">
    <property type="term" value="C:cytosol"/>
    <property type="evidence" value="ECO:0007669"/>
    <property type="project" value="TreeGrafter"/>
</dbReference>
<dbReference type="NCBIfam" id="TIGR00409">
    <property type="entry name" value="proS_fam_II"/>
    <property type="match status" value="1"/>
</dbReference>
<evidence type="ECO:0000256" key="10">
    <source>
        <dbReference type="ARBA" id="ARBA00029731"/>
    </source>
</evidence>
<dbReference type="InterPro" id="IPR050062">
    <property type="entry name" value="Pro-tRNA_synthetase"/>
</dbReference>
<dbReference type="CDD" id="cd04334">
    <property type="entry name" value="ProRS-INS"/>
    <property type="match status" value="1"/>
</dbReference>
<dbReference type="Gene3D" id="3.40.50.800">
    <property type="entry name" value="Anticodon-binding domain"/>
    <property type="match status" value="1"/>
</dbReference>
<dbReference type="GO" id="GO:0005524">
    <property type="term" value="F:ATP binding"/>
    <property type="evidence" value="ECO:0007669"/>
    <property type="project" value="UniProtKB-KW"/>
</dbReference>
<evidence type="ECO:0000256" key="7">
    <source>
        <dbReference type="ARBA" id="ARBA00022840"/>
    </source>
</evidence>
<dbReference type="InterPro" id="IPR045864">
    <property type="entry name" value="aa-tRNA-synth_II/BPL/LPL"/>
</dbReference>
<sequence length="599" mass="65532">MPFGGRLASVPGFMKLWSQFFVPTLKESPADAEITSHKLLVRAGLVRKLTGGLYTYMPLGLRVIRKITELCREEMDRAGAIELWMPHVHPVENWQQGPRWEAAREIMYRADHAGAGKRAPRDPEFVLGPTHEEIITPLVKTEITSYRDLPKNFYQIATKFRNEIRPRYGLMRAREFIMKDAYSFDADDAGAIKSYLAMKAAYEAFFARVGLKAIAVEADTGVMGGSYSHEFMVPAEVGDDDVVYCEESGYSANREKAKSGIVPADLKDAEPAGAVEKFATPGVVTIASLEAAPYSVPGDKQFKTLVYVGDDKPFIVILRGCDELEEAKLGSLGFKLFRPATPEEIEPVLGAKPGSLGAVKGTIRNPSVLAGVFADHAIRLIGNGVTGANEDGFHLRNVNVTRDLAITSFGDFRTVKAGEPCPKCGAPLKIRRAIEVGHVFKLGTKYSEKFNAVYTDDKKQTHFMEMGCYGIGISRTMQAIIEQSHDADGILWPWSVAPFQVLVCLLDPQDAAALEMAKKLGTAAESAGADVLIDDRAERPGVKFKDADLIGLPLRITVGGKGLKEGVVELKWRDQKEVAKIPVAETEARIADAVRSRAG</sequence>
<keyword evidence="7" id="KW-0067">ATP-binding</keyword>
<dbReference type="Pfam" id="PF04073">
    <property type="entry name" value="tRNA_edit"/>
    <property type="match status" value="1"/>
</dbReference>
<dbReference type="PANTHER" id="PTHR42753:SF2">
    <property type="entry name" value="PROLINE--TRNA LIGASE"/>
    <property type="match status" value="1"/>
</dbReference>
<proteinExistence type="inferred from homology"/>
<dbReference type="SUPFAM" id="SSF52954">
    <property type="entry name" value="Class II aaRS ABD-related"/>
    <property type="match status" value="1"/>
</dbReference>
<dbReference type="InterPro" id="IPR002316">
    <property type="entry name" value="Pro-tRNA-ligase_IIa"/>
</dbReference>
<dbReference type="InterPro" id="IPR044140">
    <property type="entry name" value="ProRS_anticodon_short"/>
</dbReference>
<dbReference type="InterPro" id="IPR036621">
    <property type="entry name" value="Anticodon-bd_dom_sf"/>
</dbReference>
<dbReference type="Gene3D" id="3.30.930.10">
    <property type="entry name" value="Bira Bifunctional Protein, Domain 2"/>
    <property type="match status" value="2"/>
</dbReference>
<name>A0A1J5TXS5_9ZZZZ</name>
<evidence type="ECO:0000256" key="8">
    <source>
        <dbReference type="ARBA" id="ARBA00022917"/>
    </source>
</evidence>
<protein>
    <recommendedName>
        <fullName evidence="3">proline--tRNA ligase</fullName>
        <ecNumber evidence="3">6.1.1.15</ecNumber>
    </recommendedName>
    <alternativeName>
        <fullName evidence="10">Prolyl-tRNA synthetase</fullName>
    </alternativeName>
</protein>
<dbReference type="InterPro" id="IPR006195">
    <property type="entry name" value="aa-tRNA-synth_II"/>
</dbReference>
<dbReference type="PROSITE" id="PS50862">
    <property type="entry name" value="AA_TRNA_LIGASE_II"/>
    <property type="match status" value="1"/>
</dbReference>
<keyword evidence="6" id="KW-0547">Nucleotide-binding</keyword>
<dbReference type="InterPro" id="IPR007214">
    <property type="entry name" value="YbaK/aa-tRNA-synth-assoc-dom"/>
</dbReference>
<comment type="subunit">
    <text evidence="2">Homodimer.</text>
</comment>
<evidence type="ECO:0000256" key="9">
    <source>
        <dbReference type="ARBA" id="ARBA00023146"/>
    </source>
</evidence>
<organism evidence="13">
    <name type="scientific">mine drainage metagenome</name>
    <dbReference type="NCBI Taxonomy" id="410659"/>
    <lineage>
        <taxon>unclassified sequences</taxon>
        <taxon>metagenomes</taxon>
        <taxon>ecological metagenomes</taxon>
    </lineage>
</organism>
<dbReference type="EMBL" id="MLJW01000002">
    <property type="protein sequence ID" value="OIR18604.1"/>
    <property type="molecule type" value="Genomic_DNA"/>
</dbReference>
<evidence type="ECO:0000256" key="6">
    <source>
        <dbReference type="ARBA" id="ARBA00022741"/>
    </source>
</evidence>
<dbReference type="HAMAP" id="MF_01569">
    <property type="entry name" value="Pro_tRNA_synth_type1"/>
    <property type="match status" value="1"/>
</dbReference>
<gene>
    <name evidence="13" type="primary">proS_1</name>
    <name evidence="13" type="ORF">GALL_09410</name>
</gene>
<accession>A0A1J5TXS5</accession>
<keyword evidence="5 13" id="KW-0436">Ligase</keyword>
<comment type="catalytic activity">
    <reaction evidence="11">
        <text>tRNA(Pro) + L-proline + ATP = L-prolyl-tRNA(Pro) + AMP + diphosphate</text>
        <dbReference type="Rhea" id="RHEA:14305"/>
        <dbReference type="Rhea" id="RHEA-COMP:9700"/>
        <dbReference type="Rhea" id="RHEA-COMP:9702"/>
        <dbReference type="ChEBI" id="CHEBI:30616"/>
        <dbReference type="ChEBI" id="CHEBI:33019"/>
        <dbReference type="ChEBI" id="CHEBI:60039"/>
        <dbReference type="ChEBI" id="CHEBI:78442"/>
        <dbReference type="ChEBI" id="CHEBI:78532"/>
        <dbReference type="ChEBI" id="CHEBI:456215"/>
        <dbReference type="EC" id="6.1.1.15"/>
    </reaction>
</comment>
<feature type="domain" description="Aminoacyl-transfer RNA synthetases class-II family profile" evidence="12">
    <location>
        <begin position="52"/>
        <end position="493"/>
    </location>
</feature>
<evidence type="ECO:0000256" key="11">
    <source>
        <dbReference type="ARBA" id="ARBA00047671"/>
    </source>
</evidence>
<evidence type="ECO:0000256" key="4">
    <source>
        <dbReference type="ARBA" id="ARBA00022490"/>
    </source>
</evidence>
<dbReference type="PRINTS" id="PR01046">
    <property type="entry name" value="TRNASYNTHPRO"/>
</dbReference>